<protein>
    <submittedName>
        <fullName evidence="2">Stage III sporulation protein AD</fullName>
    </submittedName>
</protein>
<dbReference type="OrthoDB" id="1682150at2"/>
<name>A0A4P8IE10_9FIRM</name>
<keyword evidence="1" id="KW-0812">Transmembrane</keyword>
<dbReference type="InterPro" id="IPR025664">
    <property type="entry name" value="Spore_III_AC/AD"/>
</dbReference>
<evidence type="ECO:0000313" key="2">
    <source>
        <dbReference type="EMBL" id="QCP35031.1"/>
    </source>
</evidence>
<dbReference type="EMBL" id="CP040058">
    <property type="protein sequence ID" value="QCP35031.1"/>
    <property type="molecule type" value="Genomic_DNA"/>
</dbReference>
<gene>
    <name evidence="2" type="ORF">AR1Y2_1577</name>
</gene>
<sequence length="126" mass="13626">MVKIALFGIIASILTLKIKSIRPEYGLVIGLVSSLFLAIYALDEMGKIIDLFDTIESYSGIPGTYIQILLKLIGISFLCEFAANVCKDAGQATMAKQVEMAGKLSILVVSLPILESLLTTLERLMG</sequence>
<dbReference type="Pfam" id="PF06686">
    <property type="entry name" value="SpoIIIAC"/>
    <property type="match status" value="1"/>
</dbReference>
<keyword evidence="1" id="KW-0472">Membrane</keyword>
<reference evidence="2 3" key="1">
    <citation type="submission" date="2019-05" db="EMBL/GenBank/DDBJ databases">
        <title>Complete genome sequencing of Anaerostipes rhamnosivorans.</title>
        <authorList>
            <person name="Bui T.P.N."/>
            <person name="de Vos W.M."/>
        </authorList>
    </citation>
    <scope>NUCLEOTIDE SEQUENCE [LARGE SCALE GENOMIC DNA]</scope>
    <source>
        <strain evidence="2 3">1y2</strain>
    </source>
</reference>
<dbReference type="RefSeq" id="WP_137328461.1">
    <property type="nucleotide sequence ID" value="NZ_CP040058.1"/>
</dbReference>
<evidence type="ECO:0000313" key="3">
    <source>
        <dbReference type="Proteomes" id="UP000298653"/>
    </source>
</evidence>
<dbReference type="AlphaFoldDB" id="A0A4P8IE10"/>
<keyword evidence="3" id="KW-1185">Reference proteome</keyword>
<dbReference type="KEGG" id="arf:AR1Y2_1577"/>
<keyword evidence="1" id="KW-1133">Transmembrane helix</keyword>
<accession>A0A4P8IE10</accession>
<evidence type="ECO:0000256" key="1">
    <source>
        <dbReference type="SAM" id="Phobius"/>
    </source>
</evidence>
<proteinExistence type="predicted"/>
<feature type="transmembrane region" description="Helical" evidence="1">
    <location>
        <begin position="25"/>
        <end position="42"/>
    </location>
</feature>
<dbReference type="Proteomes" id="UP000298653">
    <property type="component" value="Chromosome"/>
</dbReference>
<organism evidence="2 3">
    <name type="scientific">Anaerostipes rhamnosivorans</name>
    <dbReference type="NCBI Taxonomy" id="1229621"/>
    <lineage>
        <taxon>Bacteria</taxon>
        <taxon>Bacillati</taxon>
        <taxon>Bacillota</taxon>
        <taxon>Clostridia</taxon>
        <taxon>Lachnospirales</taxon>
        <taxon>Lachnospiraceae</taxon>
        <taxon>Anaerostipes</taxon>
    </lineage>
</organism>